<dbReference type="STRING" id="1317124.DW2_17984"/>
<evidence type="ECO:0000259" key="2">
    <source>
        <dbReference type="Pfam" id="PF01757"/>
    </source>
</evidence>
<dbReference type="RefSeq" id="WP_038148685.1">
    <property type="nucleotide sequence ID" value="NZ_AQRC01000020.1"/>
</dbReference>
<keyword evidence="3" id="KW-0808">Transferase</keyword>
<evidence type="ECO:0000313" key="4">
    <source>
        <dbReference type="Proteomes" id="UP000028607"/>
    </source>
</evidence>
<dbReference type="InterPro" id="IPR050879">
    <property type="entry name" value="Acyltransferase_3"/>
</dbReference>
<keyword evidence="1" id="KW-1133">Transmembrane helix</keyword>
<feature type="transmembrane region" description="Helical" evidence="1">
    <location>
        <begin position="42"/>
        <end position="62"/>
    </location>
</feature>
<feature type="domain" description="Acyltransferase 3" evidence="2">
    <location>
        <begin position="5"/>
        <end position="339"/>
    </location>
</feature>
<feature type="transmembrane region" description="Helical" evidence="1">
    <location>
        <begin position="320"/>
        <end position="342"/>
    </location>
</feature>
<keyword evidence="3" id="KW-0012">Acyltransferase</keyword>
<feature type="transmembrane region" description="Helical" evidence="1">
    <location>
        <begin position="194"/>
        <end position="212"/>
    </location>
</feature>
<dbReference type="PANTHER" id="PTHR23028:SF53">
    <property type="entry name" value="ACYL_TRANSF_3 DOMAIN-CONTAINING PROTEIN"/>
    <property type="match status" value="1"/>
</dbReference>
<organism evidence="3 4">
    <name type="scientific">Thioclava atlantica</name>
    <dbReference type="NCBI Taxonomy" id="1317124"/>
    <lineage>
        <taxon>Bacteria</taxon>
        <taxon>Pseudomonadati</taxon>
        <taxon>Pseudomonadota</taxon>
        <taxon>Alphaproteobacteria</taxon>
        <taxon>Rhodobacterales</taxon>
        <taxon>Paracoccaceae</taxon>
        <taxon>Thioclava</taxon>
    </lineage>
</organism>
<comment type="caution">
    <text evidence="3">The sequence shown here is derived from an EMBL/GenBank/DDBJ whole genome shotgun (WGS) entry which is preliminary data.</text>
</comment>
<feature type="transmembrane region" description="Helical" evidence="1">
    <location>
        <begin position="136"/>
        <end position="157"/>
    </location>
</feature>
<dbReference type="InterPro" id="IPR002656">
    <property type="entry name" value="Acyl_transf_3_dom"/>
</dbReference>
<feature type="transmembrane region" description="Helical" evidence="1">
    <location>
        <begin position="83"/>
        <end position="103"/>
    </location>
</feature>
<gene>
    <name evidence="3" type="ORF">DW2_17984</name>
</gene>
<sequence>MLTQLQSLRAWAALGVMAFHLGASLAAPKYFGFSSVDCITRFGYTGMFLFFVLSGFIIHQIHSQDFGRPNRAWPYLAKRFFRIYPLYLVLFTLIAIIAKLIGIGDGGLPSGWLPLLKALLLLPQDPSIVGGTGAPLIIVAWSLQYELVFYGVILLFILDRRLGWVVVTALVAAHFLFPRVGAPRLFPAFMEGKYFLFFAIGVSASLVAQTELSLRTARSLWRGAQALFVVLWALSVALMFATGGKLAIIAIPAGQIMLALLSAVLILGATEYERQGGPRAGALTRRLGDWSYGIYLLHFPVISVMSKLTTAADLQGGVGILAVTVGSLVATLTGAALLHRLIELPGMAIARRSAKFPANQLPGKS</sequence>
<dbReference type="GO" id="GO:0016020">
    <property type="term" value="C:membrane"/>
    <property type="evidence" value="ECO:0007669"/>
    <property type="project" value="TreeGrafter"/>
</dbReference>
<accession>A0A085TRT3</accession>
<dbReference type="Proteomes" id="UP000028607">
    <property type="component" value="Unassembled WGS sequence"/>
</dbReference>
<evidence type="ECO:0000313" key="3">
    <source>
        <dbReference type="EMBL" id="KFE33430.1"/>
    </source>
</evidence>
<keyword evidence="1" id="KW-0472">Membrane</keyword>
<feature type="transmembrane region" description="Helical" evidence="1">
    <location>
        <begin position="224"/>
        <end position="241"/>
    </location>
</feature>
<keyword evidence="4" id="KW-1185">Reference proteome</keyword>
<dbReference type="eggNOG" id="COG1835">
    <property type="taxonomic scope" value="Bacteria"/>
</dbReference>
<dbReference type="EMBL" id="AQRC01000020">
    <property type="protein sequence ID" value="KFE33430.1"/>
    <property type="molecule type" value="Genomic_DNA"/>
</dbReference>
<keyword evidence="1" id="KW-0812">Transmembrane</keyword>
<dbReference type="GO" id="GO:0000271">
    <property type="term" value="P:polysaccharide biosynthetic process"/>
    <property type="evidence" value="ECO:0007669"/>
    <property type="project" value="TreeGrafter"/>
</dbReference>
<dbReference type="Pfam" id="PF01757">
    <property type="entry name" value="Acyl_transf_3"/>
    <property type="match status" value="1"/>
</dbReference>
<dbReference type="OrthoDB" id="9796461at2"/>
<feature type="transmembrane region" description="Helical" evidence="1">
    <location>
        <begin position="290"/>
        <end position="308"/>
    </location>
</feature>
<feature type="transmembrane region" description="Helical" evidence="1">
    <location>
        <begin position="164"/>
        <end position="182"/>
    </location>
</feature>
<dbReference type="PANTHER" id="PTHR23028">
    <property type="entry name" value="ACETYLTRANSFERASE"/>
    <property type="match status" value="1"/>
</dbReference>
<evidence type="ECO:0000256" key="1">
    <source>
        <dbReference type="SAM" id="Phobius"/>
    </source>
</evidence>
<dbReference type="GO" id="GO:0016747">
    <property type="term" value="F:acyltransferase activity, transferring groups other than amino-acyl groups"/>
    <property type="evidence" value="ECO:0007669"/>
    <property type="project" value="InterPro"/>
</dbReference>
<name>A0A085TRT3_9RHOB</name>
<dbReference type="AlphaFoldDB" id="A0A085TRT3"/>
<protein>
    <submittedName>
        <fullName evidence="3">Acyltransferase 3</fullName>
    </submittedName>
</protein>
<feature type="transmembrane region" description="Helical" evidence="1">
    <location>
        <begin position="247"/>
        <end position="269"/>
    </location>
</feature>
<reference evidence="4" key="1">
    <citation type="submission" date="2013-04" db="EMBL/GenBank/DDBJ databases">
        <title>Thioclava sp. 13D2W-2 Genome Sequencing.</title>
        <authorList>
            <person name="Lai Q."/>
            <person name="Li G."/>
            <person name="Shao Z."/>
        </authorList>
    </citation>
    <scope>NUCLEOTIDE SEQUENCE [LARGE SCALE GENOMIC DNA]</scope>
    <source>
        <strain evidence="4">13D2W-2</strain>
    </source>
</reference>
<proteinExistence type="predicted"/>
<reference evidence="3 4" key="2">
    <citation type="journal article" date="2015" name="Antonie Van Leeuwenhoek">
        <title>Thioclava indica sp. nov., isolated from surface seawater of the Indian Ocean.</title>
        <authorList>
            <person name="Liu Y."/>
            <person name="Lai Q."/>
            <person name="Du J."/>
            <person name="Xu H."/>
            <person name="Jiang L."/>
            <person name="Shao Z."/>
        </authorList>
    </citation>
    <scope>NUCLEOTIDE SEQUENCE [LARGE SCALE GENOMIC DNA]</scope>
    <source>
        <strain evidence="3 4">13D2W-2</strain>
    </source>
</reference>